<feature type="domain" description="HTH araC/xylS-type" evidence="4">
    <location>
        <begin position="160"/>
        <end position="257"/>
    </location>
</feature>
<name>A0ABW3J7T3_9HYPH</name>
<dbReference type="Gene3D" id="1.10.10.60">
    <property type="entry name" value="Homeodomain-like"/>
    <property type="match status" value="1"/>
</dbReference>
<evidence type="ECO:0000313" key="5">
    <source>
        <dbReference type="EMBL" id="MFD0986374.1"/>
    </source>
</evidence>
<sequence length="259" mass="28345">MTRLYESAAGQQDPRPLWHVEPDRAFFAGPLGHNVPHRHATPVLLTGLYGAFRLRVEGGDWRLAHAAMIPASTSYEFDMGGEPLSVLYLEPDLAGLEALAPILQEASAEDGVIIGRPATLEVFRELFESPESHRWAHLALSDVVSYAGRNSLTEIDPRIATLVRRLSEDLTEQIPAESLAAEVGLSVSRMQHLFTETVGVPMRRYRTWRRLRSAISEAANGSSGTEAAHAAGFFDQAHFGHAFRKAFGAPPRLAGVRGS</sequence>
<evidence type="ECO:0000313" key="6">
    <source>
        <dbReference type="Proteomes" id="UP001597102"/>
    </source>
</evidence>
<proteinExistence type="predicted"/>
<gene>
    <name evidence="5" type="ORF">ACFQ2F_04615</name>
</gene>
<comment type="caution">
    <text evidence="5">The sequence shown here is derived from an EMBL/GenBank/DDBJ whole genome shotgun (WGS) entry which is preliminary data.</text>
</comment>
<dbReference type="PROSITE" id="PS01124">
    <property type="entry name" value="HTH_ARAC_FAMILY_2"/>
    <property type="match status" value="1"/>
</dbReference>
<keyword evidence="1" id="KW-0805">Transcription regulation</keyword>
<dbReference type="Pfam" id="PF12833">
    <property type="entry name" value="HTH_18"/>
    <property type="match status" value="1"/>
</dbReference>
<dbReference type="SUPFAM" id="SSF46689">
    <property type="entry name" value="Homeodomain-like"/>
    <property type="match status" value="1"/>
</dbReference>
<dbReference type="SMART" id="SM00342">
    <property type="entry name" value="HTH_ARAC"/>
    <property type="match status" value="1"/>
</dbReference>
<dbReference type="EMBL" id="JBHTJO010000001">
    <property type="protein sequence ID" value="MFD0986374.1"/>
    <property type="molecule type" value="Genomic_DNA"/>
</dbReference>
<organism evidence="5 6">
    <name type="scientific">Methyloligella solikamskensis</name>
    <dbReference type="NCBI Taxonomy" id="1177756"/>
    <lineage>
        <taxon>Bacteria</taxon>
        <taxon>Pseudomonadati</taxon>
        <taxon>Pseudomonadota</taxon>
        <taxon>Alphaproteobacteria</taxon>
        <taxon>Hyphomicrobiales</taxon>
        <taxon>Hyphomicrobiaceae</taxon>
        <taxon>Methyloligella</taxon>
    </lineage>
</organism>
<accession>A0ABW3J7T3</accession>
<dbReference type="RefSeq" id="WP_379086387.1">
    <property type="nucleotide sequence ID" value="NZ_JBHTJO010000001.1"/>
</dbReference>
<evidence type="ECO:0000259" key="4">
    <source>
        <dbReference type="PROSITE" id="PS01124"/>
    </source>
</evidence>
<reference evidence="6" key="1">
    <citation type="journal article" date="2019" name="Int. J. Syst. Evol. Microbiol.">
        <title>The Global Catalogue of Microorganisms (GCM) 10K type strain sequencing project: providing services to taxonomists for standard genome sequencing and annotation.</title>
        <authorList>
            <consortium name="The Broad Institute Genomics Platform"/>
            <consortium name="The Broad Institute Genome Sequencing Center for Infectious Disease"/>
            <person name="Wu L."/>
            <person name="Ma J."/>
        </authorList>
    </citation>
    <scope>NUCLEOTIDE SEQUENCE [LARGE SCALE GENOMIC DNA]</scope>
    <source>
        <strain evidence="6">CCUG 61697</strain>
    </source>
</reference>
<evidence type="ECO:0000256" key="2">
    <source>
        <dbReference type="ARBA" id="ARBA00023125"/>
    </source>
</evidence>
<keyword evidence="3" id="KW-0804">Transcription</keyword>
<evidence type="ECO:0000256" key="1">
    <source>
        <dbReference type="ARBA" id="ARBA00023015"/>
    </source>
</evidence>
<dbReference type="PANTHER" id="PTHR46796">
    <property type="entry name" value="HTH-TYPE TRANSCRIPTIONAL ACTIVATOR RHAS-RELATED"/>
    <property type="match status" value="1"/>
</dbReference>
<dbReference type="InterPro" id="IPR009057">
    <property type="entry name" value="Homeodomain-like_sf"/>
</dbReference>
<dbReference type="InterPro" id="IPR018060">
    <property type="entry name" value="HTH_AraC"/>
</dbReference>
<dbReference type="InterPro" id="IPR050204">
    <property type="entry name" value="AraC_XylS_family_regulators"/>
</dbReference>
<protein>
    <submittedName>
        <fullName evidence="5">Helix-turn-helix domain-containing protein</fullName>
    </submittedName>
</protein>
<keyword evidence="2" id="KW-0238">DNA-binding</keyword>
<keyword evidence="6" id="KW-1185">Reference proteome</keyword>
<evidence type="ECO:0000256" key="3">
    <source>
        <dbReference type="ARBA" id="ARBA00023163"/>
    </source>
</evidence>
<dbReference type="Proteomes" id="UP001597102">
    <property type="component" value="Unassembled WGS sequence"/>
</dbReference>